<accession>A0ABZ2JU08</accession>
<evidence type="ECO:0000259" key="7">
    <source>
        <dbReference type="SMART" id="SM00079"/>
    </source>
</evidence>
<dbReference type="Pfam" id="PF00497">
    <property type="entry name" value="SBP_bac_3"/>
    <property type="match status" value="1"/>
</dbReference>
<dbReference type="Proteomes" id="UP001379533">
    <property type="component" value="Chromosome"/>
</dbReference>
<gene>
    <name evidence="8" type="ORF">LZC95_26075</name>
</gene>
<proteinExistence type="inferred from homology"/>
<dbReference type="CDD" id="cd13530">
    <property type="entry name" value="PBP2_peptides_like"/>
    <property type="match status" value="1"/>
</dbReference>
<feature type="domain" description="Ionotropic glutamate receptor C-terminal" evidence="7">
    <location>
        <begin position="44"/>
        <end position="263"/>
    </location>
</feature>
<evidence type="ECO:0000259" key="6">
    <source>
        <dbReference type="SMART" id="SM00062"/>
    </source>
</evidence>
<keyword evidence="3 5" id="KW-0732">Signal</keyword>
<dbReference type="PANTHER" id="PTHR35936:SF17">
    <property type="entry name" value="ARGININE-BINDING EXTRACELLULAR PROTEIN ARTP"/>
    <property type="match status" value="1"/>
</dbReference>
<evidence type="ECO:0000256" key="3">
    <source>
        <dbReference type="ARBA" id="ARBA00022729"/>
    </source>
</evidence>
<organism evidence="8 9">
    <name type="scientific">Pendulispora brunnea</name>
    <dbReference type="NCBI Taxonomy" id="2905690"/>
    <lineage>
        <taxon>Bacteria</taxon>
        <taxon>Pseudomonadati</taxon>
        <taxon>Myxococcota</taxon>
        <taxon>Myxococcia</taxon>
        <taxon>Myxococcales</taxon>
        <taxon>Sorangiineae</taxon>
        <taxon>Pendulisporaceae</taxon>
        <taxon>Pendulispora</taxon>
    </lineage>
</organism>
<dbReference type="SMART" id="SM00062">
    <property type="entry name" value="PBPb"/>
    <property type="match status" value="1"/>
</dbReference>
<protein>
    <submittedName>
        <fullName evidence="8">ABC transporter substrate-binding protein</fullName>
    </submittedName>
</protein>
<dbReference type="PANTHER" id="PTHR35936">
    <property type="entry name" value="MEMBRANE-BOUND LYTIC MUREIN TRANSGLYCOSYLASE F"/>
    <property type="match status" value="1"/>
</dbReference>
<dbReference type="InterPro" id="IPR001638">
    <property type="entry name" value="Solute-binding_3/MltF_N"/>
</dbReference>
<dbReference type="PROSITE" id="PS51257">
    <property type="entry name" value="PROKAR_LIPOPROTEIN"/>
    <property type="match status" value="1"/>
</dbReference>
<feature type="chain" id="PRO_5045820756" evidence="5">
    <location>
        <begin position="22"/>
        <end position="270"/>
    </location>
</feature>
<dbReference type="EMBL" id="CP089982">
    <property type="protein sequence ID" value="WXA89958.1"/>
    <property type="molecule type" value="Genomic_DNA"/>
</dbReference>
<evidence type="ECO:0000256" key="5">
    <source>
        <dbReference type="SAM" id="SignalP"/>
    </source>
</evidence>
<sequence length="270" mass="28939">MSARPMSLLVFGIAVALSAGMAGCSKDKTGTGAGGVPLVKEGALVTCTHIPYPPFQIEKEGKIVGFDVDVIDLVAKKLGVKQEFVDTPFENMKTGNFLNSGRCDLVAAGMTITEPRRKNIDFSEPYFDAKQALLIKKGIAVTDLATLKTSGKKVGTQSQTTGEDFTKSKGFDPVSFESSDALLNGLRSGQVETVIEDHPVVQAWMKDPSNSAFEIAAYLDTGEQLGIAVKKGNSKLLAVINEVLAQAKADGTYQRLYEQWFGPMPTAKKP</sequence>
<dbReference type="PROSITE" id="PS01039">
    <property type="entry name" value="SBP_BACTERIAL_3"/>
    <property type="match status" value="1"/>
</dbReference>
<comment type="similarity">
    <text evidence="2 4">Belongs to the bacterial solute-binding protein 3 family.</text>
</comment>
<evidence type="ECO:0000256" key="4">
    <source>
        <dbReference type="RuleBase" id="RU003744"/>
    </source>
</evidence>
<dbReference type="SMART" id="SM00079">
    <property type="entry name" value="PBPe"/>
    <property type="match status" value="1"/>
</dbReference>
<keyword evidence="9" id="KW-1185">Reference proteome</keyword>
<evidence type="ECO:0000256" key="2">
    <source>
        <dbReference type="ARBA" id="ARBA00010333"/>
    </source>
</evidence>
<dbReference type="InterPro" id="IPR018313">
    <property type="entry name" value="SBP_3_CS"/>
</dbReference>
<reference evidence="8 9" key="1">
    <citation type="submission" date="2021-12" db="EMBL/GenBank/DDBJ databases">
        <title>Discovery of the Pendulisporaceae a myxobacterial family with distinct sporulation behavior and unique specialized metabolism.</title>
        <authorList>
            <person name="Garcia R."/>
            <person name="Popoff A."/>
            <person name="Bader C.D."/>
            <person name="Loehr J."/>
            <person name="Walesch S."/>
            <person name="Walt C."/>
            <person name="Boldt J."/>
            <person name="Bunk B."/>
            <person name="Haeckl F.J.F.P.J."/>
            <person name="Gunesch A.P."/>
            <person name="Birkelbach J."/>
            <person name="Nuebel U."/>
            <person name="Pietschmann T."/>
            <person name="Bach T."/>
            <person name="Mueller R."/>
        </authorList>
    </citation>
    <scope>NUCLEOTIDE SEQUENCE [LARGE SCALE GENOMIC DNA]</scope>
    <source>
        <strain evidence="8 9">MSr12523</strain>
    </source>
</reference>
<dbReference type="RefSeq" id="WP_394840571.1">
    <property type="nucleotide sequence ID" value="NZ_CP089982.1"/>
</dbReference>
<feature type="domain" description="Solute-binding protein family 3/N-terminal" evidence="6">
    <location>
        <begin position="43"/>
        <end position="264"/>
    </location>
</feature>
<evidence type="ECO:0000256" key="1">
    <source>
        <dbReference type="ARBA" id="ARBA00004196"/>
    </source>
</evidence>
<comment type="subcellular location">
    <subcellularLocation>
        <location evidence="1">Cell envelope</location>
    </subcellularLocation>
</comment>
<evidence type="ECO:0000313" key="9">
    <source>
        <dbReference type="Proteomes" id="UP001379533"/>
    </source>
</evidence>
<name>A0ABZ2JU08_9BACT</name>
<dbReference type="InterPro" id="IPR001320">
    <property type="entry name" value="Iontro_rcpt_C"/>
</dbReference>
<feature type="signal peptide" evidence="5">
    <location>
        <begin position="1"/>
        <end position="21"/>
    </location>
</feature>
<evidence type="ECO:0000313" key="8">
    <source>
        <dbReference type="EMBL" id="WXA89958.1"/>
    </source>
</evidence>
<dbReference type="SUPFAM" id="SSF53850">
    <property type="entry name" value="Periplasmic binding protein-like II"/>
    <property type="match status" value="1"/>
</dbReference>
<dbReference type="Gene3D" id="3.40.190.10">
    <property type="entry name" value="Periplasmic binding protein-like II"/>
    <property type="match status" value="2"/>
</dbReference>